<evidence type="ECO:0000256" key="2">
    <source>
        <dbReference type="ARBA" id="ARBA00010199"/>
    </source>
</evidence>
<dbReference type="InterPro" id="IPR045069">
    <property type="entry name" value="MATE_euk"/>
</dbReference>
<dbReference type="InterPro" id="IPR002528">
    <property type="entry name" value="MATE_fam"/>
</dbReference>
<feature type="transmembrane region" description="Helical" evidence="6">
    <location>
        <begin position="155"/>
        <end position="180"/>
    </location>
</feature>
<keyword evidence="5 6" id="KW-0472">Membrane</keyword>
<feature type="transmembrane region" description="Helical" evidence="6">
    <location>
        <begin position="99"/>
        <end position="116"/>
    </location>
</feature>
<comment type="subcellular location">
    <subcellularLocation>
        <location evidence="1">Membrane</location>
        <topology evidence="1">Multi-pass membrane protein</topology>
    </subcellularLocation>
</comment>
<comment type="similarity">
    <text evidence="2">Belongs to the multi antimicrobial extrusion (MATE) (TC 2.A.66.1) family.</text>
</comment>
<feature type="transmembrane region" description="Helical" evidence="6">
    <location>
        <begin position="280"/>
        <end position="301"/>
    </location>
</feature>
<proteinExistence type="inferred from homology"/>
<dbReference type="GO" id="GO:0016020">
    <property type="term" value="C:membrane"/>
    <property type="evidence" value="ECO:0007669"/>
    <property type="project" value="UniProtKB-SubCell"/>
</dbReference>
<dbReference type="CDD" id="cd13132">
    <property type="entry name" value="MATE_eukaryotic"/>
    <property type="match status" value="1"/>
</dbReference>
<evidence type="ECO:0000256" key="3">
    <source>
        <dbReference type="ARBA" id="ARBA00022692"/>
    </source>
</evidence>
<feature type="transmembrane region" description="Helical" evidence="6">
    <location>
        <begin position="20"/>
        <end position="40"/>
    </location>
</feature>
<feature type="non-terminal residue" evidence="7">
    <location>
        <position position="431"/>
    </location>
</feature>
<keyword evidence="3 6" id="KW-0812">Transmembrane</keyword>
<evidence type="ECO:0000256" key="5">
    <source>
        <dbReference type="ARBA" id="ARBA00023136"/>
    </source>
</evidence>
<dbReference type="EMBL" id="KZ303486">
    <property type="protein sequence ID" value="PIA19578.1"/>
    <property type="molecule type" value="Genomic_DNA"/>
</dbReference>
<evidence type="ECO:0000313" key="7">
    <source>
        <dbReference type="EMBL" id="PIA19578.1"/>
    </source>
</evidence>
<dbReference type="GO" id="GO:1990961">
    <property type="term" value="P:xenobiotic detoxification by transmembrane export across the plasma membrane"/>
    <property type="evidence" value="ECO:0007669"/>
    <property type="project" value="InterPro"/>
</dbReference>
<dbReference type="GO" id="GO:0042910">
    <property type="term" value="F:xenobiotic transmembrane transporter activity"/>
    <property type="evidence" value="ECO:0007669"/>
    <property type="project" value="InterPro"/>
</dbReference>
<dbReference type="AlphaFoldDB" id="A0A2G5BKN5"/>
<feature type="transmembrane region" description="Helical" evidence="6">
    <location>
        <begin position="380"/>
        <end position="404"/>
    </location>
</feature>
<dbReference type="Proteomes" id="UP000242474">
    <property type="component" value="Unassembled WGS sequence"/>
</dbReference>
<protein>
    <submittedName>
        <fullName evidence="7">MATE efflux family protein</fullName>
    </submittedName>
</protein>
<organism evidence="7 8">
    <name type="scientific">Coemansia reversa (strain ATCC 12441 / NRRL 1564)</name>
    <dbReference type="NCBI Taxonomy" id="763665"/>
    <lineage>
        <taxon>Eukaryota</taxon>
        <taxon>Fungi</taxon>
        <taxon>Fungi incertae sedis</taxon>
        <taxon>Zoopagomycota</taxon>
        <taxon>Kickxellomycotina</taxon>
        <taxon>Kickxellomycetes</taxon>
        <taxon>Kickxellales</taxon>
        <taxon>Kickxellaceae</taxon>
        <taxon>Coemansia</taxon>
    </lineage>
</organism>
<sequence>MFSVGHLGTKELAGMMLSELLIGIFVFSPSFGLTSAMETYCSTAYTASRDKKLVGFYFQRGLIAAVAHLFVVAPILWHAESLLLAIGQGPRVAELSGMYMRSQIFGVLGWSIFEACKRYLQSQGIMRAGALVLLVVIPIHMFISYLLVYSPTYGIGFTGAAISTVISEWLMVAGITIYILKSRAMETWGGWDYRALRGMSSFYWLAIPAVIMMWAEWVVFELISVGSSYFGSTELVASAIMINAQIQVMHMNNGIGSGASPRIGNLIGAGKPRLAHITSCVAVATSSFVGIMCTLFLAVLGEWWVSIYSTDPEVFPTVRKIITISYIFTTFNGLNSVLGGIMRGLGRQKPSAIINMVGYHLCGVPLGVYLAFGLKMQVPGLWWGVCVGVLLVFITHTVYIYMLVDWKDEVKLCLARLQQSHANIEDNQDQE</sequence>
<feature type="transmembrane region" description="Helical" evidence="6">
    <location>
        <begin position="201"/>
        <end position="220"/>
    </location>
</feature>
<feature type="transmembrane region" description="Helical" evidence="6">
    <location>
        <begin position="321"/>
        <end position="341"/>
    </location>
</feature>
<dbReference type="Pfam" id="PF01554">
    <property type="entry name" value="MatE"/>
    <property type="match status" value="2"/>
</dbReference>
<accession>A0A2G5BKN5</accession>
<dbReference type="PANTHER" id="PTHR11206">
    <property type="entry name" value="MULTIDRUG RESISTANCE PROTEIN"/>
    <property type="match status" value="1"/>
</dbReference>
<evidence type="ECO:0000313" key="8">
    <source>
        <dbReference type="Proteomes" id="UP000242474"/>
    </source>
</evidence>
<reference evidence="7 8" key="1">
    <citation type="journal article" date="2015" name="Genome Biol. Evol.">
        <title>Phylogenomic analyses indicate that early fungi evolved digesting cell walls of algal ancestors of land plants.</title>
        <authorList>
            <person name="Chang Y."/>
            <person name="Wang S."/>
            <person name="Sekimoto S."/>
            <person name="Aerts A.L."/>
            <person name="Choi C."/>
            <person name="Clum A."/>
            <person name="LaButti K.M."/>
            <person name="Lindquist E.A."/>
            <person name="Yee Ngan C."/>
            <person name="Ohm R.A."/>
            <person name="Salamov A.A."/>
            <person name="Grigoriev I.V."/>
            <person name="Spatafora J.W."/>
            <person name="Berbee M.L."/>
        </authorList>
    </citation>
    <scope>NUCLEOTIDE SEQUENCE [LARGE SCALE GENOMIC DNA]</scope>
    <source>
        <strain evidence="7 8">NRRL 1564</strain>
    </source>
</reference>
<evidence type="ECO:0000256" key="1">
    <source>
        <dbReference type="ARBA" id="ARBA00004141"/>
    </source>
</evidence>
<feature type="transmembrane region" description="Helical" evidence="6">
    <location>
        <begin position="353"/>
        <end position="374"/>
    </location>
</feature>
<keyword evidence="4 6" id="KW-1133">Transmembrane helix</keyword>
<dbReference type="GO" id="GO:0015297">
    <property type="term" value="F:antiporter activity"/>
    <property type="evidence" value="ECO:0007669"/>
    <property type="project" value="InterPro"/>
</dbReference>
<dbReference type="NCBIfam" id="TIGR00797">
    <property type="entry name" value="matE"/>
    <property type="match status" value="1"/>
</dbReference>
<name>A0A2G5BKN5_COERN</name>
<feature type="transmembrane region" description="Helical" evidence="6">
    <location>
        <begin position="128"/>
        <end position="149"/>
    </location>
</feature>
<evidence type="ECO:0000256" key="6">
    <source>
        <dbReference type="SAM" id="Phobius"/>
    </source>
</evidence>
<dbReference type="OrthoDB" id="2126698at2759"/>
<evidence type="ECO:0000256" key="4">
    <source>
        <dbReference type="ARBA" id="ARBA00022989"/>
    </source>
</evidence>
<feature type="transmembrane region" description="Helical" evidence="6">
    <location>
        <begin position="61"/>
        <end position="79"/>
    </location>
</feature>
<keyword evidence="8" id="KW-1185">Reference proteome</keyword>
<gene>
    <name evidence="7" type="ORF">COEREDRAFT_57447</name>
</gene>